<feature type="transmembrane region" description="Helical" evidence="8">
    <location>
        <begin position="12"/>
        <end position="32"/>
    </location>
</feature>
<evidence type="ECO:0000256" key="1">
    <source>
        <dbReference type="ARBA" id="ARBA00004141"/>
    </source>
</evidence>
<evidence type="ECO:0000256" key="4">
    <source>
        <dbReference type="ARBA" id="ARBA00023040"/>
    </source>
</evidence>
<keyword evidence="3 8" id="KW-1133">Transmembrane helix</keyword>
<feature type="domain" description="G-protein coupled receptors family 1 profile" evidence="9">
    <location>
        <begin position="1"/>
        <end position="72"/>
    </location>
</feature>
<evidence type="ECO:0000256" key="2">
    <source>
        <dbReference type="ARBA" id="ARBA00022692"/>
    </source>
</evidence>
<sequence>RTLRPEGLSRTTSMLLAVSLVFVISFLPFLALEFFKATAPGAFSSLSDPSLALFHLFHRSFLINSAANPIIYSVCNIKFRKECLKLFSCS</sequence>
<name>A0AAV2IBW9_LYMST</name>
<evidence type="ECO:0000256" key="7">
    <source>
        <dbReference type="ARBA" id="ARBA00023224"/>
    </source>
</evidence>
<evidence type="ECO:0000256" key="8">
    <source>
        <dbReference type="SAM" id="Phobius"/>
    </source>
</evidence>
<keyword evidence="11" id="KW-1185">Reference proteome</keyword>
<dbReference type="InterPro" id="IPR000276">
    <property type="entry name" value="GPCR_Rhodpsn"/>
</dbReference>
<dbReference type="SUPFAM" id="SSF81321">
    <property type="entry name" value="Family A G protein-coupled receptor-like"/>
    <property type="match status" value="1"/>
</dbReference>
<keyword evidence="4" id="KW-0297">G-protein coupled receptor</keyword>
<protein>
    <recommendedName>
        <fullName evidence="9">G-protein coupled receptors family 1 profile domain-containing protein</fullName>
    </recommendedName>
</protein>
<dbReference type="PROSITE" id="PS50262">
    <property type="entry name" value="G_PROTEIN_RECEP_F1_2"/>
    <property type="match status" value="1"/>
</dbReference>
<dbReference type="Gene3D" id="1.20.1070.10">
    <property type="entry name" value="Rhodopsin 7-helix transmembrane proteins"/>
    <property type="match status" value="1"/>
</dbReference>
<dbReference type="Pfam" id="PF00001">
    <property type="entry name" value="7tm_1"/>
    <property type="match status" value="1"/>
</dbReference>
<comment type="subcellular location">
    <subcellularLocation>
        <location evidence="1">Membrane</location>
        <topology evidence="1">Multi-pass membrane protein</topology>
    </subcellularLocation>
</comment>
<keyword evidence="7" id="KW-0807">Transducer</keyword>
<evidence type="ECO:0000313" key="10">
    <source>
        <dbReference type="EMBL" id="CAL1543744.1"/>
    </source>
</evidence>
<dbReference type="GO" id="GO:0005886">
    <property type="term" value="C:plasma membrane"/>
    <property type="evidence" value="ECO:0007669"/>
    <property type="project" value="TreeGrafter"/>
</dbReference>
<dbReference type="EMBL" id="CAXITT010000573">
    <property type="protein sequence ID" value="CAL1543744.1"/>
    <property type="molecule type" value="Genomic_DNA"/>
</dbReference>
<keyword evidence="6" id="KW-0675">Receptor</keyword>
<evidence type="ECO:0000259" key="9">
    <source>
        <dbReference type="PROSITE" id="PS50262"/>
    </source>
</evidence>
<feature type="transmembrane region" description="Helical" evidence="8">
    <location>
        <begin position="52"/>
        <end position="75"/>
    </location>
</feature>
<dbReference type="InterPro" id="IPR017452">
    <property type="entry name" value="GPCR_Rhodpsn_7TM"/>
</dbReference>
<keyword evidence="5 8" id="KW-0472">Membrane</keyword>
<keyword evidence="2 8" id="KW-0812">Transmembrane</keyword>
<dbReference type="PRINTS" id="PR00237">
    <property type="entry name" value="GPCRRHODOPSN"/>
</dbReference>
<accession>A0AAV2IBW9</accession>
<reference evidence="10 11" key="1">
    <citation type="submission" date="2024-04" db="EMBL/GenBank/DDBJ databases">
        <authorList>
            <consortium name="Genoscope - CEA"/>
            <person name="William W."/>
        </authorList>
    </citation>
    <scope>NUCLEOTIDE SEQUENCE [LARGE SCALE GENOMIC DNA]</scope>
</reference>
<evidence type="ECO:0000256" key="3">
    <source>
        <dbReference type="ARBA" id="ARBA00022989"/>
    </source>
</evidence>
<evidence type="ECO:0000256" key="5">
    <source>
        <dbReference type="ARBA" id="ARBA00023136"/>
    </source>
</evidence>
<dbReference type="PANTHER" id="PTHR24243">
    <property type="entry name" value="G-PROTEIN COUPLED RECEPTOR"/>
    <property type="match status" value="1"/>
</dbReference>
<dbReference type="PANTHER" id="PTHR24243:SF224">
    <property type="entry name" value="G-PROTEIN COUPLED RECEPTOR 19-RELATED"/>
    <property type="match status" value="1"/>
</dbReference>
<gene>
    <name evidence="10" type="ORF">GSLYS_00017257001</name>
</gene>
<organism evidence="10 11">
    <name type="scientific">Lymnaea stagnalis</name>
    <name type="common">Great pond snail</name>
    <name type="synonym">Helix stagnalis</name>
    <dbReference type="NCBI Taxonomy" id="6523"/>
    <lineage>
        <taxon>Eukaryota</taxon>
        <taxon>Metazoa</taxon>
        <taxon>Spiralia</taxon>
        <taxon>Lophotrochozoa</taxon>
        <taxon>Mollusca</taxon>
        <taxon>Gastropoda</taxon>
        <taxon>Heterobranchia</taxon>
        <taxon>Euthyneura</taxon>
        <taxon>Panpulmonata</taxon>
        <taxon>Hygrophila</taxon>
        <taxon>Lymnaeoidea</taxon>
        <taxon>Lymnaeidae</taxon>
        <taxon>Lymnaea</taxon>
    </lineage>
</organism>
<proteinExistence type="predicted"/>
<feature type="non-terminal residue" evidence="10">
    <location>
        <position position="1"/>
    </location>
</feature>
<comment type="caution">
    <text evidence="10">The sequence shown here is derived from an EMBL/GenBank/DDBJ whole genome shotgun (WGS) entry which is preliminary data.</text>
</comment>
<evidence type="ECO:0000313" key="11">
    <source>
        <dbReference type="Proteomes" id="UP001497497"/>
    </source>
</evidence>
<dbReference type="Proteomes" id="UP001497497">
    <property type="component" value="Unassembled WGS sequence"/>
</dbReference>
<dbReference type="GO" id="GO:0004930">
    <property type="term" value="F:G protein-coupled receptor activity"/>
    <property type="evidence" value="ECO:0007669"/>
    <property type="project" value="UniProtKB-KW"/>
</dbReference>
<evidence type="ECO:0000256" key="6">
    <source>
        <dbReference type="ARBA" id="ARBA00023170"/>
    </source>
</evidence>
<dbReference type="AlphaFoldDB" id="A0AAV2IBW9"/>